<accession>A0ABX5SZM1</accession>
<reference evidence="1 2" key="1">
    <citation type="submission" date="2019-03" db="EMBL/GenBank/DDBJ databases">
        <title>Complete genome sequence of Citrobacter sp. SNU WT2 isolated from diseased rainbow trout.</title>
        <authorList>
            <person name="Oh W.T."/>
            <person name="Park S.C."/>
        </authorList>
    </citation>
    <scope>NUCLEOTIDE SEQUENCE [LARGE SCALE GENOMIC DNA]</scope>
    <source>
        <strain evidence="1 2">SNU WT2</strain>
    </source>
</reference>
<dbReference type="SUPFAM" id="SSF46894">
    <property type="entry name" value="C-terminal effector domain of the bipartite response regulators"/>
    <property type="match status" value="1"/>
</dbReference>
<dbReference type="Gene3D" id="3.40.50.2300">
    <property type="match status" value="1"/>
</dbReference>
<protein>
    <submittedName>
        <fullName evidence="1">Response regulator transcription factor</fullName>
    </submittedName>
</protein>
<dbReference type="EMBL" id="CP038469">
    <property type="protein sequence ID" value="QBX79616.1"/>
    <property type="molecule type" value="Genomic_DNA"/>
</dbReference>
<organism evidence="1 2">
    <name type="scientific">Citrobacter tructae</name>
    <dbReference type="NCBI Taxonomy" id="2562449"/>
    <lineage>
        <taxon>Bacteria</taxon>
        <taxon>Pseudomonadati</taxon>
        <taxon>Pseudomonadota</taxon>
        <taxon>Gammaproteobacteria</taxon>
        <taxon>Enterobacterales</taxon>
        <taxon>Enterobacteriaceae</taxon>
        <taxon>Citrobacter</taxon>
    </lineage>
</organism>
<proteinExistence type="predicted"/>
<gene>
    <name evidence="1" type="ORF">E4Z61_04265</name>
</gene>
<name>A0ABX5SZM1_9ENTR</name>
<evidence type="ECO:0000313" key="1">
    <source>
        <dbReference type="EMBL" id="QBX79616.1"/>
    </source>
</evidence>
<evidence type="ECO:0000313" key="2">
    <source>
        <dbReference type="Proteomes" id="UP000296284"/>
    </source>
</evidence>
<sequence>MQSLFFPFNRVLVMDSVYLSAVGICALVDNYSGQAVSFRVSTFSALKTQLKVSVAAGEQVLVITELVSGSEPLYEGLQFLDNIKEGVQAGHYKVVVCTALSDPFLLSAVIEREPHVIVHRDESLDVLIRLISLTKNKKNLTILSPLILDKIEKIRGIRLTQRELEWLVIQTEKMGLIETARRMGIHYKTAATYRKKISKRMNINIREMDSMLAKL</sequence>
<dbReference type="InterPro" id="IPR016032">
    <property type="entry name" value="Sig_transdc_resp-reg_C-effctor"/>
</dbReference>
<dbReference type="RefSeq" id="WP_135321679.1">
    <property type="nucleotide sequence ID" value="NZ_CP038469.1"/>
</dbReference>
<keyword evidence="2" id="KW-1185">Reference proteome</keyword>
<dbReference type="Proteomes" id="UP000296284">
    <property type="component" value="Chromosome"/>
</dbReference>